<dbReference type="AlphaFoldDB" id="A0A7E4VPD5"/>
<proteinExistence type="predicted"/>
<organism evidence="1 2">
    <name type="scientific">Panagrellus redivivus</name>
    <name type="common">Microworm</name>
    <dbReference type="NCBI Taxonomy" id="6233"/>
    <lineage>
        <taxon>Eukaryota</taxon>
        <taxon>Metazoa</taxon>
        <taxon>Ecdysozoa</taxon>
        <taxon>Nematoda</taxon>
        <taxon>Chromadorea</taxon>
        <taxon>Rhabditida</taxon>
        <taxon>Tylenchina</taxon>
        <taxon>Panagrolaimomorpha</taxon>
        <taxon>Panagrolaimoidea</taxon>
        <taxon>Panagrolaimidae</taxon>
        <taxon>Panagrellus</taxon>
    </lineage>
</organism>
<dbReference type="Proteomes" id="UP000492821">
    <property type="component" value="Unassembled WGS sequence"/>
</dbReference>
<accession>A0A7E4VPD5</accession>
<dbReference type="WBParaSite" id="Pan_g22993.t1">
    <property type="protein sequence ID" value="Pan_g22993.t1"/>
    <property type="gene ID" value="Pan_g22993"/>
</dbReference>
<sequence>MNSTEKFDRAMQIVCGTYTGMELHGPFTWKHAVYFMNLHEEVSHVCLGYGMQLEAEDDDDFFEAVVQWLLQKKVAAMIDIQCPDLMDGFDPHLKECVENRTTYNVKFVDGWTVIFQQPEKP</sequence>
<evidence type="ECO:0000313" key="1">
    <source>
        <dbReference type="Proteomes" id="UP000492821"/>
    </source>
</evidence>
<evidence type="ECO:0000313" key="2">
    <source>
        <dbReference type="WBParaSite" id="Pan_g22993.t1"/>
    </source>
</evidence>
<reference evidence="1" key="1">
    <citation type="journal article" date="2013" name="Genetics">
        <title>The draft genome and transcriptome of Panagrellus redivivus are shaped by the harsh demands of a free-living lifestyle.</title>
        <authorList>
            <person name="Srinivasan J."/>
            <person name="Dillman A.R."/>
            <person name="Macchietto M.G."/>
            <person name="Heikkinen L."/>
            <person name="Lakso M."/>
            <person name="Fracchia K.M."/>
            <person name="Antoshechkin I."/>
            <person name="Mortazavi A."/>
            <person name="Wong G."/>
            <person name="Sternberg P.W."/>
        </authorList>
    </citation>
    <scope>NUCLEOTIDE SEQUENCE [LARGE SCALE GENOMIC DNA]</scope>
    <source>
        <strain evidence="1">MT8872</strain>
    </source>
</reference>
<keyword evidence="1" id="KW-1185">Reference proteome</keyword>
<reference evidence="2" key="2">
    <citation type="submission" date="2020-10" db="UniProtKB">
        <authorList>
            <consortium name="WormBaseParasite"/>
        </authorList>
    </citation>
    <scope>IDENTIFICATION</scope>
</reference>
<protein>
    <submittedName>
        <fullName evidence="2">DUF4262 domain-containing protein</fullName>
    </submittedName>
</protein>
<name>A0A7E4VPD5_PANRE</name>